<feature type="compositionally biased region" description="Low complexity" evidence="1">
    <location>
        <begin position="482"/>
        <end position="493"/>
    </location>
</feature>
<feature type="compositionally biased region" description="Low complexity" evidence="1">
    <location>
        <begin position="285"/>
        <end position="298"/>
    </location>
</feature>
<feature type="region of interest" description="Disordered" evidence="1">
    <location>
        <begin position="667"/>
        <end position="697"/>
    </location>
</feature>
<proteinExistence type="predicted"/>
<gene>
    <name evidence="2" type="ORF">LtaPh_3227100</name>
</gene>
<protein>
    <submittedName>
        <fullName evidence="2">Uncharacterized protein</fullName>
    </submittedName>
</protein>
<evidence type="ECO:0000313" key="2">
    <source>
        <dbReference type="EMBL" id="GET91595.1"/>
    </source>
</evidence>
<accession>A0A640KR50</accession>
<evidence type="ECO:0000313" key="3">
    <source>
        <dbReference type="Proteomes" id="UP000419144"/>
    </source>
</evidence>
<evidence type="ECO:0000256" key="1">
    <source>
        <dbReference type="SAM" id="MobiDB-lite"/>
    </source>
</evidence>
<dbReference type="EMBL" id="BLBS01000049">
    <property type="protein sequence ID" value="GET91595.1"/>
    <property type="molecule type" value="Genomic_DNA"/>
</dbReference>
<name>A0A640KR50_LEITA</name>
<dbReference type="Proteomes" id="UP000419144">
    <property type="component" value="Unassembled WGS sequence"/>
</dbReference>
<dbReference type="OrthoDB" id="273098at2759"/>
<feature type="region of interest" description="Disordered" evidence="1">
    <location>
        <begin position="281"/>
        <end position="306"/>
    </location>
</feature>
<comment type="caution">
    <text evidence="2">The sequence shown here is derived from an EMBL/GenBank/DDBJ whole genome shotgun (WGS) entry which is preliminary data.</text>
</comment>
<feature type="region of interest" description="Disordered" evidence="1">
    <location>
        <begin position="464"/>
        <end position="494"/>
    </location>
</feature>
<dbReference type="VEuPathDB" id="TriTrypDB:LtaPh_3227100"/>
<keyword evidence="3" id="KW-1185">Reference proteome</keyword>
<feature type="compositionally biased region" description="Polar residues" evidence="1">
    <location>
        <begin position="667"/>
        <end position="690"/>
    </location>
</feature>
<reference evidence="2" key="1">
    <citation type="submission" date="2019-11" db="EMBL/GenBank/DDBJ databases">
        <title>Leishmania tarentolae CDS.</title>
        <authorList>
            <person name="Goto Y."/>
            <person name="Yamagishi J."/>
        </authorList>
    </citation>
    <scope>NUCLEOTIDE SEQUENCE [LARGE SCALE GENOMIC DNA]</scope>
    <source>
        <strain evidence="2">Parrot Tar II</strain>
    </source>
</reference>
<dbReference type="AlphaFoldDB" id="A0A640KR50"/>
<sequence length="868" mass="93636">MHAGKGQWMDAASVAGAGRAVFPFFFSFALLPVVASVIGPSSGAGSAVGGWAPRLSRHQLLSQQHPPTKQNSQTPLMFGPRCGLPANDTGRGRGRNQRLWNKEKTLPPPPTTAPVTLSLRTVCCSPFFCLCRRMPRMHHWRLHFSSPSFSSLSVHLWGGFTLQHSPYFESHDQQRSCACSGGCGVAGASLRARRHLLCVSLEASCRPVFMASHGEGRAQATDLQRGGTFDGAGVRAITTAVGRLLMDYAMQLREDLQSTDAMYSLSKTPWDVVDGNLVKAEEEGSSSAARSTAQTQQTMGSLHTADSDDEAVPLTAADMAVCRQRLQRLQRVKNLLAHFSGRVDHRGVHRGAVKTSFLTSGRTAEAYGEEDSAYPVSCETVRKNPVLMLALRHFDRIAQGFQGATASAAVAKMQSGGLHEAGTDASVSEAHKVNCIQPFLNPVPLAEGALKAFSRNVNIVFRRRPTTASSRATGKRPRDEPSNSAASSSASTAVGTGEPNYWDLLATQQRKRRFALYTARAALLPRVNAVCAPLYVSPAVQELAQLNAEAEGLMLKRAWCVHTKAHLLREVPWVARDVAAYRAALREALQSFTESQQDAFLIDVVYAEFVCADGGIVRVCVQHALFLDLTYDLRRRQWMLIGLQWNIFTTSAGASLLTSQTTLAVPQTQTPSASSASPDPLVSHSSTDGTVDSPLPPQEAYTPASFAKVVPQDREALHNFLQLAFAQDGLSGGLHAANRLVCAVMMDTFATQLQSLQQSFFTGGELGRLVEVEVRPGTLISFHLSLPDVFVPSAPMIHVKVTMTGGTVLLECVQGTDLSTRRVTLPLGTSSLVASTAVGVNTATRQPSMAVVDMEAFLWQCVRASVLS</sequence>
<organism evidence="2 3">
    <name type="scientific">Leishmania tarentolae</name>
    <name type="common">Sauroleishmania tarentolae</name>
    <dbReference type="NCBI Taxonomy" id="5689"/>
    <lineage>
        <taxon>Eukaryota</taxon>
        <taxon>Discoba</taxon>
        <taxon>Euglenozoa</taxon>
        <taxon>Kinetoplastea</taxon>
        <taxon>Metakinetoplastina</taxon>
        <taxon>Trypanosomatida</taxon>
        <taxon>Trypanosomatidae</taxon>
        <taxon>Leishmaniinae</taxon>
        <taxon>Leishmania</taxon>
        <taxon>lizard Leishmania</taxon>
    </lineage>
</organism>